<dbReference type="SUPFAM" id="SSF51735">
    <property type="entry name" value="NAD(P)-binding Rossmann-fold domains"/>
    <property type="match status" value="2"/>
</dbReference>
<dbReference type="SUPFAM" id="SSF55048">
    <property type="entry name" value="Probable ACP-binding domain of malonyl-CoA ACP transacylase"/>
    <property type="match status" value="1"/>
</dbReference>
<dbReference type="PANTHER" id="PTHR43775">
    <property type="entry name" value="FATTY ACID SYNTHASE"/>
    <property type="match status" value="1"/>
</dbReference>
<proteinExistence type="predicted"/>
<evidence type="ECO:0000313" key="12">
    <source>
        <dbReference type="EMBL" id="MFD0905000.1"/>
    </source>
</evidence>
<dbReference type="InterPro" id="IPR014043">
    <property type="entry name" value="Acyl_transferase_dom"/>
</dbReference>
<feature type="domain" description="PKS/mFAS DH" evidence="11">
    <location>
        <begin position="944"/>
        <end position="1244"/>
    </location>
</feature>
<dbReference type="SMART" id="SM00826">
    <property type="entry name" value="PKS_DH"/>
    <property type="match status" value="1"/>
</dbReference>
<feature type="region of interest" description="C-terminal hotdog fold" evidence="9">
    <location>
        <begin position="1086"/>
        <end position="1244"/>
    </location>
</feature>
<gene>
    <name evidence="12" type="ORF">ACFQ11_31805</name>
</gene>
<dbReference type="Gene3D" id="3.30.70.3290">
    <property type="match status" value="1"/>
</dbReference>
<feature type="non-terminal residue" evidence="12">
    <location>
        <position position="1475"/>
    </location>
</feature>
<dbReference type="InterPro" id="IPR016039">
    <property type="entry name" value="Thiolase-like"/>
</dbReference>
<evidence type="ECO:0000256" key="8">
    <source>
        <dbReference type="ARBA" id="ARBA00023315"/>
    </source>
</evidence>
<dbReference type="InterPro" id="IPR016035">
    <property type="entry name" value="Acyl_Trfase/lysoPLipase"/>
</dbReference>
<dbReference type="Proteomes" id="UP001596972">
    <property type="component" value="Unassembled WGS sequence"/>
</dbReference>
<dbReference type="Pfam" id="PF08990">
    <property type="entry name" value="Docking"/>
    <property type="match status" value="1"/>
</dbReference>
<comment type="cofactor">
    <cofactor evidence="1">
        <name>pantetheine 4'-phosphate</name>
        <dbReference type="ChEBI" id="CHEBI:47942"/>
    </cofactor>
</comment>
<evidence type="ECO:0000256" key="7">
    <source>
        <dbReference type="ARBA" id="ARBA00023268"/>
    </source>
</evidence>
<dbReference type="InterPro" id="IPR020807">
    <property type="entry name" value="PKS_DH"/>
</dbReference>
<dbReference type="SMART" id="SM00825">
    <property type="entry name" value="PKS_KS"/>
    <property type="match status" value="1"/>
</dbReference>
<dbReference type="InterPro" id="IPR049552">
    <property type="entry name" value="PKS_DH_N"/>
</dbReference>
<dbReference type="InterPro" id="IPR016036">
    <property type="entry name" value="Malonyl_transacylase_ACP-bd"/>
</dbReference>
<dbReference type="InterPro" id="IPR032821">
    <property type="entry name" value="PKS_assoc"/>
</dbReference>
<dbReference type="PROSITE" id="PS52019">
    <property type="entry name" value="PKS_MFAS_DH"/>
    <property type="match status" value="1"/>
</dbReference>
<dbReference type="Pfam" id="PF00698">
    <property type="entry name" value="Acyl_transf_1"/>
    <property type="match status" value="1"/>
</dbReference>
<evidence type="ECO:0000256" key="6">
    <source>
        <dbReference type="ARBA" id="ARBA00023194"/>
    </source>
</evidence>
<dbReference type="PROSITE" id="PS52004">
    <property type="entry name" value="KS3_2"/>
    <property type="match status" value="1"/>
</dbReference>
<dbReference type="Gene3D" id="3.10.129.110">
    <property type="entry name" value="Polyketide synthase dehydratase"/>
    <property type="match status" value="1"/>
</dbReference>
<keyword evidence="13" id="KW-1185">Reference proteome</keyword>
<reference evidence="13" key="1">
    <citation type="journal article" date="2019" name="Int. J. Syst. Evol. Microbiol.">
        <title>The Global Catalogue of Microorganisms (GCM) 10K type strain sequencing project: providing services to taxonomists for standard genome sequencing and annotation.</title>
        <authorList>
            <consortium name="The Broad Institute Genomics Platform"/>
            <consortium name="The Broad Institute Genome Sequencing Center for Infectious Disease"/>
            <person name="Wu L."/>
            <person name="Ma J."/>
        </authorList>
    </citation>
    <scope>NUCLEOTIDE SEQUENCE [LARGE SCALE GENOMIC DNA]</scope>
    <source>
        <strain evidence="13">JCM 31202</strain>
    </source>
</reference>
<dbReference type="InterPro" id="IPR036291">
    <property type="entry name" value="NAD(P)-bd_dom_sf"/>
</dbReference>
<dbReference type="EMBL" id="JBHTJA010000110">
    <property type="protein sequence ID" value="MFD0905000.1"/>
    <property type="molecule type" value="Genomic_DNA"/>
</dbReference>
<dbReference type="Pfam" id="PF02801">
    <property type="entry name" value="Ketoacyl-synt_C"/>
    <property type="match status" value="1"/>
</dbReference>
<dbReference type="InterPro" id="IPR049900">
    <property type="entry name" value="PKS_mFAS_DH"/>
</dbReference>
<dbReference type="Gene3D" id="3.40.47.10">
    <property type="match status" value="1"/>
</dbReference>
<dbReference type="SUPFAM" id="SSF101173">
    <property type="entry name" value="Docking domain B of the erythromycin polyketide synthase (DEBS)"/>
    <property type="match status" value="1"/>
</dbReference>
<dbReference type="InterPro" id="IPR018201">
    <property type="entry name" value="Ketoacyl_synth_AS"/>
</dbReference>
<dbReference type="Gene3D" id="3.40.366.10">
    <property type="entry name" value="Malonyl-Coenzyme A Acyl Carrier Protein, domain 2"/>
    <property type="match status" value="1"/>
</dbReference>
<dbReference type="InterPro" id="IPR001227">
    <property type="entry name" value="Ac_transferase_dom_sf"/>
</dbReference>
<comment type="caution">
    <text evidence="12">The sequence shown here is derived from an EMBL/GenBank/DDBJ whole genome shotgun (WGS) entry which is preliminary data.</text>
</comment>
<dbReference type="Pfam" id="PF00109">
    <property type="entry name" value="ketoacyl-synt"/>
    <property type="match status" value="1"/>
</dbReference>
<sequence>MTNEAKLRDYLKRVTAELHDTRRRLGEVTERAAEPIAIVGMGCRYPGGVRTPEDLWTLVDDGRDAISGFPADRGWDRAALYDPDPDRTGTSYTDQGGFLHDAAEFDAAFFGMGPREALTSDPQHRLLLQVSWEALERAGIVPATLRGSRTGVFAGQMYHDYGARIHAPGMEEYEAYLGNGSSGAVGSGRISYTLGLEGPAVTIDTACSSSLVALHLAVQSLRRDECSLALAGGATVMATPGTFIEFSRQRGLAPDGRCKSFAAAADGVGWSEGAAMLVLERLSDARAGGRPVLAVIRGGAVNQDGASNGLTAPNGPSQQRVMRAALADARLAPGDVDAVEAHGTGTRLGDPIEAQSVLAVYGDRADDVPLWLGSLKSNVGHTQAAAGAGGVIKMVMALRHGTLPRTLHVDAPTPEVDWSAGAVRLLTDARAWPDLDRPRRAAVSSFGVSGTNAHLILEAAPAGDDTAHVGAAPEPGGAHVPPGALPWPLSARDEDALRAQAARLRADLDRRPGLAPADVGLSLATTRSAFEHRAVLVGSDLDELRAGLAALESGAAAPGVVRAFAGEGGKAAFVFSGQGSQWDGMAVELLDSSPVFAAELDACAAALLPHVGWSLRDVLRGAPGAPALDRDDVVQPALFAVNVALAALWRAHGVEPAAVIGQSQGEIAAACVAGALTLEDAARVVALRSRAIAEELPGHGRMVSVALPADEVRALLADLPAEPGGDGDGRPVVATVNGPSSTVVSGAAAAMAELLARCDAAGVRARRIATDYASHSPYVERIRDRLLAELAPVRPRPAALPFYSSVTGGRMDGDGLDAAYWYANLREPVRLDLAVRAALDDDHAFLVEVSPHPVLAPNLQEIADDAGVPAAAVGTLRRDEGGLRRFALSAAELHTRGLPVDWTPFFPGATPVPLPTYAFQNRRFWLDAARGGDPAAVGMTPVAHPILGATVALAGGGGTVVTGRLSADAQPWLADHTVSGTVLLPGTAFLELVIRAGDQAAGACAVDELTLHAPLVLEGRRARQVQIVLEPADAGGRRAVSVHSRPDGSDADAPWTRHATGAVRDAPAAPPPDAFGEPSAWPPPGAVPVPVDDLYPRLAGEGYGYGPAFQGLRAMWRRGEDVYAEVALPEDAAGDAYALHPALLDAALHTGLVDRTGPVELPFAWSGVELHAAGAAELRVHLAPAEGGGVTLRAADPAGRPVCSVARLDVRPVDTGALRPAAGDDALYRVRWTPLPPHGTARRPDPAAGPVAALGALAPVRTAGHGAFLDLPELDAALAAGAEPPATVLAPCAPAGAADVPRAVHETTAAVLALLQGWAADDRLAGSTLVVLTRDAQAAGPDDAARRVDPVAAAVWGLVRTAQREQAGRIVLADLDGPLPEGPDLPAPLAAALAAGEPELAARPGGVLVPRLARVPAAREEPPAWDAAGTVVVTGGTGGLGALLARHLVERHGIRHLVLAGRRGADAPGAAELAA</sequence>
<keyword evidence="6" id="KW-0045">Antibiotic biosynthesis</keyword>
<dbReference type="InterPro" id="IPR049551">
    <property type="entry name" value="PKS_DH_C"/>
</dbReference>
<dbReference type="SUPFAM" id="SSF53901">
    <property type="entry name" value="Thiolase-like"/>
    <property type="match status" value="1"/>
</dbReference>
<evidence type="ECO:0000256" key="3">
    <source>
        <dbReference type="ARBA" id="ARBA00022450"/>
    </source>
</evidence>
<dbReference type="InterPro" id="IPR042104">
    <property type="entry name" value="PKS_dehydratase_sf"/>
</dbReference>
<keyword evidence="4" id="KW-0597">Phosphoprotein</keyword>
<dbReference type="SMART" id="SM00827">
    <property type="entry name" value="PKS_AT"/>
    <property type="match status" value="1"/>
</dbReference>
<keyword evidence="8" id="KW-0012">Acyltransferase</keyword>
<dbReference type="Pfam" id="PF08659">
    <property type="entry name" value="KR"/>
    <property type="match status" value="1"/>
</dbReference>
<keyword evidence="3" id="KW-0596">Phosphopantetheine</keyword>
<dbReference type="InterPro" id="IPR050091">
    <property type="entry name" value="PKS_NRPS_Biosynth_Enz"/>
</dbReference>
<evidence type="ECO:0000256" key="5">
    <source>
        <dbReference type="ARBA" id="ARBA00022679"/>
    </source>
</evidence>
<evidence type="ECO:0000256" key="9">
    <source>
        <dbReference type="PROSITE-ProRule" id="PRU01363"/>
    </source>
</evidence>
<keyword evidence="7" id="KW-0511">Multifunctional enzyme</keyword>
<evidence type="ECO:0000313" key="13">
    <source>
        <dbReference type="Proteomes" id="UP001596972"/>
    </source>
</evidence>
<evidence type="ECO:0000259" key="10">
    <source>
        <dbReference type="PROSITE" id="PS52004"/>
    </source>
</evidence>
<dbReference type="Pfam" id="PF21089">
    <property type="entry name" value="PKS_DH_N"/>
    <property type="match status" value="1"/>
</dbReference>
<dbReference type="PROSITE" id="PS00606">
    <property type="entry name" value="KS3_1"/>
    <property type="match status" value="1"/>
</dbReference>
<dbReference type="InterPro" id="IPR055123">
    <property type="entry name" value="SpnB-like_Rossmann"/>
</dbReference>
<dbReference type="InterPro" id="IPR014030">
    <property type="entry name" value="Ketoacyl_synth_N"/>
</dbReference>
<evidence type="ECO:0000256" key="2">
    <source>
        <dbReference type="ARBA" id="ARBA00004792"/>
    </source>
</evidence>
<evidence type="ECO:0000256" key="4">
    <source>
        <dbReference type="ARBA" id="ARBA00022553"/>
    </source>
</evidence>
<dbReference type="InterPro" id="IPR015083">
    <property type="entry name" value="NorB/c/GfsB-D-like_docking"/>
</dbReference>
<dbReference type="SUPFAM" id="SSF52151">
    <property type="entry name" value="FabD/lysophospholipase-like"/>
    <property type="match status" value="1"/>
</dbReference>
<comment type="pathway">
    <text evidence="2">Antibiotic biosynthesis.</text>
</comment>
<dbReference type="Pfam" id="PF16197">
    <property type="entry name" value="KAsynt_C_assoc"/>
    <property type="match status" value="1"/>
</dbReference>
<protein>
    <submittedName>
        <fullName evidence="12">Type I polyketide synthase</fullName>
    </submittedName>
</protein>
<feature type="active site" description="Proton donor; for dehydratase activity" evidence="9">
    <location>
        <position position="1145"/>
    </location>
</feature>
<evidence type="ECO:0000256" key="1">
    <source>
        <dbReference type="ARBA" id="ARBA00001957"/>
    </source>
</evidence>
<dbReference type="CDD" id="cd00833">
    <property type="entry name" value="PKS"/>
    <property type="match status" value="1"/>
</dbReference>
<accession>A0ABW3EZE2</accession>
<dbReference type="InterPro" id="IPR014031">
    <property type="entry name" value="Ketoacyl_synth_C"/>
</dbReference>
<dbReference type="InterPro" id="IPR013968">
    <property type="entry name" value="PKS_KR"/>
</dbReference>
<dbReference type="Pfam" id="PF14765">
    <property type="entry name" value="PS-DH"/>
    <property type="match status" value="1"/>
</dbReference>
<dbReference type="Pfam" id="PF22953">
    <property type="entry name" value="SpnB_Rossmann"/>
    <property type="match status" value="1"/>
</dbReference>
<dbReference type="Gene3D" id="3.40.50.720">
    <property type="entry name" value="NAD(P)-binding Rossmann-like Domain"/>
    <property type="match status" value="1"/>
</dbReference>
<organism evidence="12 13">
    <name type="scientific">Actinomadura sediminis</name>
    <dbReference type="NCBI Taxonomy" id="1038904"/>
    <lineage>
        <taxon>Bacteria</taxon>
        <taxon>Bacillati</taxon>
        <taxon>Actinomycetota</taxon>
        <taxon>Actinomycetes</taxon>
        <taxon>Streptosporangiales</taxon>
        <taxon>Thermomonosporaceae</taxon>
        <taxon>Actinomadura</taxon>
    </lineage>
</organism>
<feature type="region of interest" description="N-terminal hotdog fold" evidence="9">
    <location>
        <begin position="944"/>
        <end position="1070"/>
    </location>
</feature>
<evidence type="ECO:0000259" key="11">
    <source>
        <dbReference type="PROSITE" id="PS52019"/>
    </source>
</evidence>
<feature type="domain" description="Ketosynthase family 3 (KS3)" evidence="10">
    <location>
        <begin position="33"/>
        <end position="459"/>
    </location>
</feature>
<dbReference type="PANTHER" id="PTHR43775:SF51">
    <property type="entry name" value="INACTIVE PHENOLPHTHIOCEROL SYNTHESIS POLYKETIDE SYNTHASE TYPE I PKS1-RELATED"/>
    <property type="match status" value="1"/>
</dbReference>
<dbReference type="Gene3D" id="3.40.50.11460">
    <property type="match status" value="1"/>
</dbReference>
<dbReference type="InterPro" id="IPR020841">
    <property type="entry name" value="PKS_Beta-ketoAc_synthase_dom"/>
</dbReference>
<name>A0ABW3EZE2_9ACTN</name>
<feature type="active site" description="Proton acceptor; for dehydratase activity" evidence="9">
    <location>
        <position position="976"/>
    </location>
</feature>
<dbReference type="InterPro" id="IPR036299">
    <property type="entry name" value="Polyketide_synth_docking_sf"/>
</dbReference>
<dbReference type="RefSeq" id="WP_378305447.1">
    <property type="nucleotide sequence ID" value="NZ_JBHTJA010000110.1"/>
</dbReference>
<keyword evidence="5" id="KW-0808">Transferase</keyword>